<reference evidence="3 5" key="1">
    <citation type="submission" date="2018-03" db="EMBL/GenBank/DDBJ databases">
        <title>Draft Genome Sequences of six Lactobacillus pentosus Strains Isolated from Brines of Traditionally Fermented Spanish-Style Green Table Olives.</title>
        <authorList>
            <person name="Calero-Delgado B."/>
            <person name="Martin-Platero A.M."/>
            <person name="Perez-Pulido A.J."/>
            <person name="Benitez-Cabello A."/>
            <person name="Casimiro-Soriguer C.S."/>
            <person name="Martinez-Bueno M."/>
            <person name="Arroyo-Lopez F.N."/>
            <person name="Rodriguez-Gomez F."/>
            <person name="Bautista-Gallego J."/>
            <person name="Garrido-Fernandez A."/>
            <person name="Jimenez-Diaz R."/>
        </authorList>
    </citation>
    <scope>NUCLEOTIDE SEQUENCE [LARGE SCALE GENOMIC DNA]</scope>
    <source>
        <strain evidence="3 5">IG2</strain>
    </source>
</reference>
<dbReference type="RefSeq" id="WP_101874288.1">
    <property type="nucleotide sequence ID" value="NZ_JAGHKR010000005.1"/>
</dbReference>
<keyword evidence="5" id="KW-1185">Reference proteome</keyword>
<name>A0A2K9I5C9_LACPE</name>
<keyword evidence="1" id="KW-0472">Membrane</keyword>
<dbReference type="EMBL" id="PVOB01000200">
    <property type="protein sequence ID" value="PRO94098.1"/>
    <property type="molecule type" value="Genomic_DNA"/>
</dbReference>
<dbReference type="Proteomes" id="UP000276249">
    <property type="component" value="Unassembled WGS sequence"/>
</dbReference>
<dbReference type="Proteomes" id="UP001263852">
    <property type="component" value="Unassembled WGS sequence"/>
</dbReference>
<organism evidence="4 6">
    <name type="scientific">Lactiplantibacillus pentosus</name>
    <name type="common">Lactobacillus pentosus</name>
    <dbReference type="NCBI Taxonomy" id="1589"/>
    <lineage>
        <taxon>Bacteria</taxon>
        <taxon>Bacillati</taxon>
        <taxon>Bacillota</taxon>
        <taxon>Bacilli</taxon>
        <taxon>Lactobacillales</taxon>
        <taxon>Lactobacillaceae</taxon>
        <taxon>Lactiplantibacillus</taxon>
    </lineage>
</organism>
<reference evidence="4 6" key="2">
    <citation type="submission" date="2018-10" db="EMBL/GenBank/DDBJ databases">
        <title>Genome sequences of five Lactobacillus pentosus strains isolated from brines of traditionally fermented spanish-style green table olives and differences between them.</title>
        <authorList>
            <person name="Jimenez Diaz R."/>
        </authorList>
    </citation>
    <scope>NUCLEOTIDE SEQUENCE [LARGE SCALE GENOMIC DNA]</scope>
    <source>
        <strain evidence="4 6">IG10</strain>
    </source>
</reference>
<dbReference type="AlphaFoldDB" id="A0A2K9I5C9"/>
<accession>A0A2K9I5C9</accession>
<dbReference type="EMBL" id="JAVLAO010000001">
    <property type="protein sequence ID" value="MDT7038095.1"/>
    <property type="molecule type" value="Genomic_DNA"/>
</dbReference>
<feature type="transmembrane region" description="Helical" evidence="1">
    <location>
        <begin position="7"/>
        <end position="26"/>
    </location>
</feature>
<comment type="caution">
    <text evidence="4">The sequence shown here is derived from an EMBL/GenBank/DDBJ whole genome shotgun (WGS) entry which is preliminary data.</text>
</comment>
<protein>
    <submittedName>
        <fullName evidence="4">Uncharacterized protein</fullName>
    </submittedName>
</protein>
<evidence type="ECO:0000256" key="1">
    <source>
        <dbReference type="SAM" id="Phobius"/>
    </source>
</evidence>
<dbReference type="EMBL" id="RDCJ01000096">
    <property type="protein sequence ID" value="RMW46508.1"/>
    <property type="molecule type" value="Genomic_DNA"/>
</dbReference>
<evidence type="ECO:0000313" key="5">
    <source>
        <dbReference type="Proteomes" id="UP000238378"/>
    </source>
</evidence>
<dbReference type="Proteomes" id="UP000238378">
    <property type="component" value="Unassembled WGS sequence"/>
</dbReference>
<keyword evidence="1" id="KW-0812">Transmembrane</keyword>
<sequence>MTKIKKVGLGLISIGVLILIGIWLVLKTEPTTASWTNHQTVVAVSRDRIQNSENEVAECADSN</sequence>
<evidence type="ECO:0000313" key="4">
    <source>
        <dbReference type="EMBL" id="RMW46508.1"/>
    </source>
</evidence>
<gene>
    <name evidence="3" type="ORF">C6Y08_12000</name>
    <name evidence="4" type="ORF">D6U18_10270</name>
    <name evidence="2" type="ORF">RI555_03585</name>
</gene>
<evidence type="ECO:0000313" key="3">
    <source>
        <dbReference type="EMBL" id="PRO94098.1"/>
    </source>
</evidence>
<proteinExistence type="predicted"/>
<evidence type="ECO:0000313" key="2">
    <source>
        <dbReference type="EMBL" id="MDT7038095.1"/>
    </source>
</evidence>
<dbReference type="KEGG" id="lpg:BB562_03440"/>
<keyword evidence="1" id="KW-1133">Transmembrane helix</keyword>
<evidence type="ECO:0000313" key="6">
    <source>
        <dbReference type="Proteomes" id="UP000276249"/>
    </source>
</evidence>
<reference evidence="2" key="3">
    <citation type="submission" date="2023-08" db="EMBL/GenBank/DDBJ databases">
        <authorList>
            <person name="Page C.A."/>
            <person name="Perez-Diaz I.M."/>
        </authorList>
    </citation>
    <scope>NUCLEOTIDE SEQUENCE</scope>
    <source>
        <strain evidence="2">1.8.9</strain>
    </source>
</reference>